<comment type="caution">
    <text evidence="1">The sequence shown here is derived from an EMBL/GenBank/DDBJ whole genome shotgun (WGS) entry which is preliminary data.</text>
</comment>
<dbReference type="EMBL" id="JAUTXU010000182">
    <property type="protein sequence ID" value="KAK3700648.1"/>
    <property type="molecule type" value="Genomic_DNA"/>
</dbReference>
<protein>
    <submittedName>
        <fullName evidence="1">Uncharacterized protein</fullName>
    </submittedName>
</protein>
<reference evidence="1" key="1">
    <citation type="submission" date="2023-07" db="EMBL/GenBank/DDBJ databases">
        <title>Black Yeasts Isolated from many extreme environments.</title>
        <authorList>
            <person name="Coleine C."/>
            <person name="Stajich J.E."/>
            <person name="Selbmann L."/>
        </authorList>
    </citation>
    <scope>NUCLEOTIDE SEQUENCE</scope>
    <source>
        <strain evidence="1">CCFEE 5714</strain>
    </source>
</reference>
<keyword evidence="2" id="KW-1185">Reference proteome</keyword>
<proteinExistence type="predicted"/>
<name>A0ACC3MR17_9PEZI</name>
<dbReference type="Proteomes" id="UP001281147">
    <property type="component" value="Unassembled WGS sequence"/>
</dbReference>
<evidence type="ECO:0000313" key="2">
    <source>
        <dbReference type="Proteomes" id="UP001281147"/>
    </source>
</evidence>
<evidence type="ECO:0000313" key="1">
    <source>
        <dbReference type="EMBL" id="KAK3700648.1"/>
    </source>
</evidence>
<sequence length="949" mass="107222">MASEADLDYIDQSDRMALNQGIKRRSDSLFVGDDEEMDKGDTQVGNKRIKTEHLTNAEISSRLTLDKSGKVIPYDAFKCEGRPHLAIYHSSFAEVEKLVRNVCTDFESIVKELKDSGYQNDEINNICEHDLRALREPRNKYPSVAPTSCLGPAGVGKSSSMNCFLHQSGAAPESDSAQRGTSLVHIFCAPSKKQTALFEVSATYCRDSQIETLVQKHCRSISACLEQGGGSDDDDEDDGDELQKKFTTAMDFFRTLLCDRDEFKSDDEAREYFESRQEDDDDEVAQELKEYIITFKKKRPLKDGIEYHEAENYKELADRFRLVSRPPKVSRGQTQKPHPWPIIQSIRVHQDKDLLNAGLLLADTPGVNDSNQAVVDATTNQLRRSGTILVFASIKRVAENDSLDENLRECIRLGKMRDTYLIVTMIDNLGEMKEEDRADLSEDDRYALEKAEQTVSELRARERTMKQNKAAAFKKSIATPVEFEELKKLEEDLDDMPQLIARAEASVKQVTVEIRTAEVAEELKGKFRKMERSKHAPDLPVFMISNSQYQKHLLGYDPKHPPILSVEATGIPSVRRMLYEIPTRGKSNTLFRLGRNRLPSIFNSITGILTKSPLERKQDVEKVIATQLSEYGRIVEILLADLKEGYVARVVKTIGGKMDRWRDKAEKLLKEWEKYNGGTFTAFCRRSGHWRPKKKEAMISWNAKIQSVFETKLAAGFEALEDDIMDIERNAATNVADLFRTLETALEECEDFQGVKGAQLFFEVIRHTRDSVTVAISKIFIQLRVSVEAIRHAAMLDAEDSYVATAMQKTYEQCLAISNPNHQPGVGKKKVHKKSGAHLRRVECIRQKLQGMGDEPSVFAAVSSSISAAFEELLGQMKEKGFVPELQGAHDHILRDFDRRFNVPEEAKVEANLEAVERLKVGTAAALAIIEGPMKDHIELCEAYEKSGR</sequence>
<gene>
    <name evidence="1" type="ORF">LTR37_015837</name>
</gene>
<accession>A0ACC3MR17</accession>
<organism evidence="1 2">
    <name type="scientific">Vermiconidia calcicola</name>
    <dbReference type="NCBI Taxonomy" id="1690605"/>
    <lineage>
        <taxon>Eukaryota</taxon>
        <taxon>Fungi</taxon>
        <taxon>Dikarya</taxon>
        <taxon>Ascomycota</taxon>
        <taxon>Pezizomycotina</taxon>
        <taxon>Dothideomycetes</taxon>
        <taxon>Dothideomycetidae</taxon>
        <taxon>Mycosphaerellales</taxon>
        <taxon>Extremaceae</taxon>
        <taxon>Vermiconidia</taxon>
    </lineage>
</organism>